<dbReference type="AlphaFoldDB" id="A0A453EXJ6"/>
<evidence type="ECO:0000313" key="5">
    <source>
        <dbReference type="EnsemblPlants" id="AET3Gv20504600.1"/>
    </source>
</evidence>
<dbReference type="Gramene" id="AET3Gv20504600.1">
    <property type="protein sequence ID" value="AET3Gv20504600.1"/>
    <property type="gene ID" value="AET3Gv20504600"/>
</dbReference>
<feature type="compositionally biased region" description="Basic residues" evidence="4">
    <location>
        <begin position="24"/>
        <end position="34"/>
    </location>
</feature>
<name>A0A453EXJ6_AEGTS</name>
<reference evidence="6" key="2">
    <citation type="journal article" date="2017" name="Nat. Plants">
        <title>The Aegilops tauschii genome reveals multiple impacts of transposons.</title>
        <authorList>
            <person name="Zhao G."/>
            <person name="Zou C."/>
            <person name="Li K."/>
            <person name="Wang K."/>
            <person name="Li T."/>
            <person name="Gao L."/>
            <person name="Zhang X."/>
            <person name="Wang H."/>
            <person name="Yang Z."/>
            <person name="Liu X."/>
            <person name="Jiang W."/>
            <person name="Mao L."/>
            <person name="Kong X."/>
            <person name="Jiao Y."/>
            <person name="Jia J."/>
        </authorList>
    </citation>
    <scope>NUCLEOTIDE SEQUENCE [LARGE SCALE GENOMIC DNA]</scope>
    <source>
        <strain evidence="6">cv. AL8/78</strain>
    </source>
</reference>
<evidence type="ECO:0000256" key="1">
    <source>
        <dbReference type="ARBA" id="ARBA00007818"/>
    </source>
</evidence>
<comment type="similarity">
    <text evidence="1">Belongs to the UPF0587 family.</text>
</comment>
<dbReference type="Proteomes" id="UP000015105">
    <property type="component" value="Chromosome 3D"/>
</dbReference>
<dbReference type="EnsemblPlants" id="AET3Gv20504600.1">
    <property type="protein sequence ID" value="AET3Gv20504600.1"/>
    <property type="gene ID" value="AET3Gv20504600"/>
</dbReference>
<reference evidence="5" key="5">
    <citation type="journal article" date="2021" name="G3 (Bethesda)">
        <title>Aegilops tauschii genome assembly Aet v5.0 features greater sequence contiguity and improved annotation.</title>
        <authorList>
            <person name="Wang L."/>
            <person name="Zhu T."/>
            <person name="Rodriguez J.C."/>
            <person name="Deal K.R."/>
            <person name="Dubcovsky J."/>
            <person name="McGuire P.E."/>
            <person name="Lux T."/>
            <person name="Spannagl M."/>
            <person name="Mayer K.F.X."/>
            <person name="Baldrich P."/>
            <person name="Meyers B.C."/>
            <person name="Huo N."/>
            <person name="Gu Y.Q."/>
            <person name="Zhou H."/>
            <person name="Devos K.M."/>
            <person name="Bennetzen J.L."/>
            <person name="Unver T."/>
            <person name="Budak H."/>
            <person name="Gulick P.J."/>
            <person name="Galiba G."/>
            <person name="Kalapos B."/>
            <person name="Nelson D.R."/>
            <person name="Li P."/>
            <person name="You F.M."/>
            <person name="Luo M.C."/>
            <person name="Dvorak J."/>
        </authorList>
    </citation>
    <scope>NUCLEOTIDE SEQUENCE [LARGE SCALE GENOMIC DNA]</scope>
    <source>
        <strain evidence="5">cv. AL8/78</strain>
    </source>
</reference>
<organism evidence="5 6">
    <name type="scientific">Aegilops tauschii subsp. strangulata</name>
    <name type="common">Goatgrass</name>
    <dbReference type="NCBI Taxonomy" id="200361"/>
    <lineage>
        <taxon>Eukaryota</taxon>
        <taxon>Viridiplantae</taxon>
        <taxon>Streptophyta</taxon>
        <taxon>Embryophyta</taxon>
        <taxon>Tracheophyta</taxon>
        <taxon>Spermatophyta</taxon>
        <taxon>Magnoliopsida</taxon>
        <taxon>Liliopsida</taxon>
        <taxon>Poales</taxon>
        <taxon>Poaceae</taxon>
        <taxon>BOP clade</taxon>
        <taxon>Pooideae</taxon>
        <taxon>Triticodae</taxon>
        <taxon>Triticeae</taxon>
        <taxon>Triticinae</taxon>
        <taxon>Aegilops</taxon>
    </lineage>
</organism>
<keyword evidence="6" id="KW-1185">Reference proteome</keyword>
<dbReference type="GO" id="GO:0008270">
    <property type="term" value="F:zinc ion binding"/>
    <property type="evidence" value="ECO:0007669"/>
    <property type="project" value="TreeGrafter"/>
</dbReference>
<accession>A0A453EXJ6</accession>
<evidence type="ECO:0000256" key="3">
    <source>
        <dbReference type="ARBA" id="ARBA00022833"/>
    </source>
</evidence>
<keyword evidence="2" id="KW-0479">Metal-binding</keyword>
<proteinExistence type="inferred from homology"/>
<feature type="compositionally biased region" description="Basic residues" evidence="4">
    <location>
        <begin position="82"/>
        <end position="100"/>
    </location>
</feature>
<dbReference type="SUPFAM" id="SSF141678">
    <property type="entry name" value="MAL13P1.257-like"/>
    <property type="match status" value="1"/>
</dbReference>
<sequence>FFPFAKKKERRNTYSSPVPFSPRAKAKRTHKPKPAHFSSQGFVCHRRDPKTQAPNPSARTERGGGGGNPVDRRGDGVLRAARGGRARRPHQPAAPRRLRRPQLPLLLQAAVRELRGDERAKTTCVSLDEVVQLPTGKGTANLLQKCKLCSREGSVVMIPGQGTPLTLLSRARKER</sequence>
<dbReference type="PANTHER" id="PTHR12857">
    <property type="entry name" value="CXXC MOTIF CONTAINING ZINC BINDING PROTEIN"/>
    <property type="match status" value="1"/>
</dbReference>
<dbReference type="STRING" id="200361.A0A453EXJ6"/>
<dbReference type="Pfam" id="PF05907">
    <property type="entry name" value="CXXC_Zn-b_euk"/>
    <property type="match status" value="1"/>
</dbReference>
<feature type="region of interest" description="Disordered" evidence="4">
    <location>
        <begin position="1"/>
        <end position="100"/>
    </location>
</feature>
<reference evidence="5" key="3">
    <citation type="journal article" date="2017" name="Nature">
        <title>Genome sequence of the progenitor of the wheat D genome Aegilops tauschii.</title>
        <authorList>
            <person name="Luo M.C."/>
            <person name="Gu Y.Q."/>
            <person name="Puiu D."/>
            <person name="Wang H."/>
            <person name="Twardziok S.O."/>
            <person name="Deal K.R."/>
            <person name="Huo N."/>
            <person name="Zhu T."/>
            <person name="Wang L."/>
            <person name="Wang Y."/>
            <person name="McGuire P.E."/>
            <person name="Liu S."/>
            <person name="Long H."/>
            <person name="Ramasamy R.K."/>
            <person name="Rodriguez J.C."/>
            <person name="Van S.L."/>
            <person name="Yuan L."/>
            <person name="Wang Z."/>
            <person name="Xia Z."/>
            <person name="Xiao L."/>
            <person name="Anderson O.D."/>
            <person name="Ouyang S."/>
            <person name="Liang Y."/>
            <person name="Zimin A.V."/>
            <person name="Pertea G."/>
            <person name="Qi P."/>
            <person name="Bennetzen J.L."/>
            <person name="Dai X."/>
            <person name="Dawson M.W."/>
            <person name="Muller H.G."/>
            <person name="Kugler K."/>
            <person name="Rivarola-Duarte L."/>
            <person name="Spannagl M."/>
            <person name="Mayer K.F.X."/>
            <person name="Lu F.H."/>
            <person name="Bevan M.W."/>
            <person name="Leroy P."/>
            <person name="Li P."/>
            <person name="You F.M."/>
            <person name="Sun Q."/>
            <person name="Liu Z."/>
            <person name="Lyons E."/>
            <person name="Wicker T."/>
            <person name="Salzberg S.L."/>
            <person name="Devos K.M."/>
            <person name="Dvorak J."/>
        </authorList>
    </citation>
    <scope>NUCLEOTIDE SEQUENCE [LARGE SCALE GENOMIC DNA]</scope>
    <source>
        <strain evidence="5">cv. AL8/78</strain>
    </source>
</reference>
<dbReference type="PANTHER" id="PTHR12857:SF0">
    <property type="entry name" value="CXXC MOTIF CONTAINING ZINC BINDING PROTEIN"/>
    <property type="match status" value="1"/>
</dbReference>
<evidence type="ECO:0000256" key="4">
    <source>
        <dbReference type="SAM" id="MobiDB-lite"/>
    </source>
</evidence>
<protein>
    <submittedName>
        <fullName evidence="5">Uncharacterized protein</fullName>
    </submittedName>
</protein>
<feature type="compositionally biased region" description="Basic residues" evidence="4">
    <location>
        <begin position="1"/>
        <end position="10"/>
    </location>
</feature>
<evidence type="ECO:0000313" key="6">
    <source>
        <dbReference type="Proteomes" id="UP000015105"/>
    </source>
</evidence>
<reference evidence="5" key="4">
    <citation type="submission" date="2019-03" db="UniProtKB">
        <authorList>
            <consortium name="EnsemblPlants"/>
        </authorList>
    </citation>
    <scope>IDENTIFICATION</scope>
</reference>
<reference evidence="6" key="1">
    <citation type="journal article" date="2014" name="Science">
        <title>Ancient hybridizations among the ancestral genomes of bread wheat.</title>
        <authorList>
            <consortium name="International Wheat Genome Sequencing Consortium,"/>
            <person name="Marcussen T."/>
            <person name="Sandve S.R."/>
            <person name="Heier L."/>
            <person name="Spannagl M."/>
            <person name="Pfeifer M."/>
            <person name="Jakobsen K.S."/>
            <person name="Wulff B.B."/>
            <person name="Steuernagel B."/>
            <person name="Mayer K.F."/>
            <person name="Olsen O.A."/>
        </authorList>
    </citation>
    <scope>NUCLEOTIDE SEQUENCE [LARGE SCALE GENOMIC DNA]</scope>
    <source>
        <strain evidence="6">cv. AL8/78</strain>
    </source>
</reference>
<dbReference type="InterPro" id="IPR008584">
    <property type="entry name" value="CXXC_Zn-binding_euk"/>
</dbReference>
<keyword evidence="3" id="KW-0862">Zinc</keyword>
<evidence type="ECO:0000256" key="2">
    <source>
        <dbReference type="ARBA" id="ARBA00022723"/>
    </source>
</evidence>